<comment type="similarity">
    <text evidence="2 7">Belongs to the ExbD/TolR family.</text>
</comment>
<dbReference type="EMBL" id="JACHIG010000004">
    <property type="protein sequence ID" value="MBB5032864.1"/>
    <property type="molecule type" value="Genomic_DNA"/>
</dbReference>
<dbReference type="Proteomes" id="UP000590740">
    <property type="component" value="Unassembled WGS sequence"/>
</dbReference>
<dbReference type="PANTHER" id="PTHR30558">
    <property type="entry name" value="EXBD MEMBRANE COMPONENT OF PMF-DRIVEN MACROMOLECULE IMPORT SYSTEM"/>
    <property type="match status" value="1"/>
</dbReference>
<dbReference type="GO" id="GO:0022857">
    <property type="term" value="F:transmembrane transporter activity"/>
    <property type="evidence" value="ECO:0007669"/>
    <property type="project" value="InterPro"/>
</dbReference>
<keyword evidence="3" id="KW-1003">Cell membrane</keyword>
<evidence type="ECO:0000313" key="9">
    <source>
        <dbReference type="EMBL" id="MBB5032864.1"/>
    </source>
</evidence>
<dbReference type="GO" id="GO:0005886">
    <property type="term" value="C:plasma membrane"/>
    <property type="evidence" value="ECO:0007669"/>
    <property type="project" value="UniProtKB-SubCell"/>
</dbReference>
<keyword evidence="5 8" id="KW-1133">Transmembrane helix</keyword>
<comment type="subcellular location">
    <subcellularLocation>
        <location evidence="1">Cell membrane</location>
        <topology evidence="1">Single-pass membrane protein</topology>
    </subcellularLocation>
    <subcellularLocation>
        <location evidence="7">Cell membrane</location>
        <topology evidence="7">Single-pass type II membrane protein</topology>
    </subcellularLocation>
</comment>
<dbReference type="InterPro" id="IPR003400">
    <property type="entry name" value="ExbD"/>
</dbReference>
<keyword evidence="6 8" id="KW-0472">Membrane</keyword>
<evidence type="ECO:0000256" key="3">
    <source>
        <dbReference type="ARBA" id="ARBA00022475"/>
    </source>
</evidence>
<dbReference type="AlphaFoldDB" id="A0A7W7YAY0"/>
<dbReference type="PANTHER" id="PTHR30558:SF3">
    <property type="entry name" value="BIOPOLYMER TRANSPORT PROTEIN EXBD-RELATED"/>
    <property type="match status" value="1"/>
</dbReference>
<evidence type="ECO:0000256" key="8">
    <source>
        <dbReference type="SAM" id="Phobius"/>
    </source>
</evidence>
<evidence type="ECO:0000256" key="5">
    <source>
        <dbReference type="ARBA" id="ARBA00022989"/>
    </source>
</evidence>
<dbReference type="RefSeq" id="WP_184339772.1">
    <property type="nucleotide sequence ID" value="NZ_JACHIG010000004.1"/>
</dbReference>
<dbReference type="Pfam" id="PF02472">
    <property type="entry name" value="ExbD"/>
    <property type="match status" value="1"/>
</dbReference>
<evidence type="ECO:0000256" key="1">
    <source>
        <dbReference type="ARBA" id="ARBA00004162"/>
    </source>
</evidence>
<evidence type="ECO:0000256" key="7">
    <source>
        <dbReference type="RuleBase" id="RU003879"/>
    </source>
</evidence>
<sequence>MNFRKQHSIEPTPMQLAPLVDVLFLLVIFFAVTFQYAKEEQVMDVSVPAAEEGKEKESRNVGEIIINIKKDGEILVNGQKFNTDELLVKLKNIVALYKDQAVILRGDEIVDYQHVIRVLDTCQKAGIWNIAFATRKPDADQPAATTK</sequence>
<evidence type="ECO:0000256" key="2">
    <source>
        <dbReference type="ARBA" id="ARBA00005811"/>
    </source>
</evidence>
<name>A0A7W7YAY0_9BACT</name>
<protein>
    <submittedName>
        <fullName evidence="9">Biopolymer transport protein ExbD</fullName>
    </submittedName>
</protein>
<evidence type="ECO:0000256" key="4">
    <source>
        <dbReference type="ARBA" id="ARBA00022692"/>
    </source>
</evidence>
<reference evidence="9 10" key="1">
    <citation type="submission" date="2020-08" db="EMBL/GenBank/DDBJ databases">
        <title>Genomic Encyclopedia of Type Strains, Phase IV (KMG-IV): sequencing the most valuable type-strain genomes for metagenomic binning, comparative biology and taxonomic classification.</title>
        <authorList>
            <person name="Goeker M."/>
        </authorList>
    </citation>
    <scope>NUCLEOTIDE SEQUENCE [LARGE SCALE GENOMIC DNA]</scope>
    <source>
        <strain evidence="9 10">DSM 12252</strain>
    </source>
</reference>
<feature type="transmembrane region" description="Helical" evidence="8">
    <location>
        <begin position="16"/>
        <end position="37"/>
    </location>
</feature>
<keyword evidence="10" id="KW-1185">Reference proteome</keyword>
<keyword evidence="7" id="KW-0653">Protein transport</keyword>
<dbReference type="Gene3D" id="3.30.420.270">
    <property type="match status" value="1"/>
</dbReference>
<dbReference type="GO" id="GO:0015031">
    <property type="term" value="P:protein transport"/>
    <property type="evidence" value="ECO:0007669"/>
    <property type="project" value="UniProtKB-KW"/>
</dbReference>
<evidence type="ECO:0000313" key="10">
    <source>
        <dbReference type="Proteomes" id="UP000590740"/>
    </source>
</evidence>
<keyword evidence="4 7" id="KW-0812">Transmembrane</keyword>
<gene>
    <name evidence="9" type="ORF">HNQ65_002446</name>
</gene>
<keyword evidence="7" id="KW-0813">Transport</keyword>
<evidence type="ECO:0000256" key="6">
    <source>
        <dbReference type="ARBA" id="ARBA00023136"/>
    </source>
</evidence>
<organism evidence="9 10">
    <name type="scientific">Prosthecobacter vanneervenii</name>
    <dbReference type="NCBI Taxonomy" id="48466"/>
    <lineage>
        <taxon>Bacteria</taxon>
        <taxon>Pseudomonadati</taxon>
        <taxon>Verrucomicrobiota</taxon>
        <taxon>Verrucomicrobiia</taxon>
        <taxon>Verrucomicrobiales</taxon>
        <taxon>Verrucomicrobiaceae</taxon>
        <taxon>Prosthecobacter</taxon>
    </lineage>
</organism>
<proteinExistence type="inferred from homology"/>
<comment type="caution">
    <text evidence="9">The sequence shown here is derived from an EMBL/GenBank/DDBJ whole genome shotgun (WGS) entry which is preliminary data.</text>
</comment>
<accession>A0A7W7YAY0</accession>